<dbReference type="SUPFAM" id="SSF56719">
    <property type="entry name" value="Type II DNA topoisomerase"/>
    <property type="match status" value="1"/>
</dbReference>
<dbReference type="GO" id="GO:0006265">
    <property type="term" value="P:DNA topological change"/>
    <property type="evidence" value="ECO:0007669"/>
    <property type="project" value="InterPro"/>
</dbReference>
<evidence type="ECO:0000256" key="1">
    <source>
        <dbReference type="ARBA" id="ARBA00000185"/>
    </source>
</evidence>
<dbReference type="Pfam" id="PF00986">
    <property type="entry name" value="DNA_gyraseB_C"/>
    <property type="match status" value="1"/>
</dbReference>
<protein>
    <recommendedName>
        <fullName evidence="3">DNA topoisomerase (ATP-hydrolyzing)</fullName>
        <ecNumber evidence="3">5.6.2.2</ecNumber>
    </recommendedName>
</protein>
<dbReference type="InterPro" id="IPR013760">
    <property type="entry name" value="Topo_IIA-like_dom_sf"/>
</dbReference>
<reference evidence="10 11" key="1">
    <citation type="journal article" date="2015" name="Nature">
        <title>rRNA introns, odd ribosomes, and small enigmatic genomes across a large radiation of phyla.</title>
        <authorList>
            <person name="Brown C.T."/>
            <person name="Hug L.A."/>
            <person name="Thomas B.C."/>
            <person name="Sharon I."/>
            <person name="Castelle C.J."/>
            <person name="Singh A."/>
            <person name="Wilkins M.J."/>
            <person name="Williams K.H."/>
            <person name="Banfield J.F."/>
        </authorList>
    </citation>
    <scope>NUCLEOTIDE SEQUENCE [LARGE SCALE GENOMIC DNA]</scope>
</reference>
<evidence type="ECO:0000256" key="8">
    <source>
        <dbReference type="ARBA" id="ARBA00023235"/>
    </source>
</evidence>
<dbReference type="Proteomes" id="UP000034127">
    <property type="component" value="Unassembled WGS sequence"/>
</dbReference>
<evidence type="ECO:0000313" key="11">
    <source>
        <dbReference type="Proteomes" id="UP000034127"/>
    </source>
</evidence>
<dbReference type="InterPro" id="IPR002288">
    <property type="entry name" value="DNA_gyrase_B_C"/>
</dbReference>
<dbReference type="GO" id="GO:0003918">
    <property type="term" value="F:DNA topoisomerase type II (double strand cut, ATP-hydrolyzing) activity"/>
    <property type="evidence" value="ECO:0007669"/>
    <property type="project" value="UniProtKB-EC"/>
</dbReference>
<dbReference type="EMBL" id="LBPX01000049">
    <property type="protein sequence ID" value="KKP65598.1"/>
    <property type="molecule type" value="Genomic_DNA"/>
</dbReference>
<dbReference type="GO" id="GO:0005524">
    <property type="term" value="F:ATP binding"/>
    <property type="evidence" value="ECO:0007669"/>
    <property type="project" value="UniProtKB-KW"/>
</dbReference>
<keyword evidence="6" id="KW-0799">Topoisomerase</keyword>
<sequence>DYAKLRYHKIVIMTDADVDGEHIRTLLLTFFYRHLPDVINKGHLYIAQPPLFKIQSGKTIKYAYSDKEKDESVASLARESKVNINIQRYKGLGEMNPEQLWETTMNPKNRVLKQVMVSDSQEANYVFSMLMGDEVPPRKKFIVTHAKMANLDL</sequence>
<evidence type="ECO:0000256" key="7">
    <source>
        <dbReference type="ARBA" id="ARBA00023125"/>
    </source>
</evidence>
<dbReference type="PRINTS" id="PR01159">
    <property type="entry name" value="DNAGYRASEB"/>
</dbReference>
<feature type="non-terminal residue" evidence="10">
    <location>
        <position position="1"/>
    </location>
</feature>
<dbReference type="PANTHER" id="PTHR45866:SF1">
    <property type="entry name" value="DNA GYRASE SUBUNIT B, MITOCHONDRIAL"/>
    <property type="match status" value="1"/>
</dbReference>
<proteinExistence type="inferred from homology"/>
<dbReference type="PATRIC" id="fig|1618485.3.peg.1034"/>
<evidence type="ECO:0000256" key="4">
    <source>
        <dbReference type="ARBA" id="ARBA00022741"/>
    </source>
</evidence>
<dbReference type="GO" id="GO:0003677">
    <property type="term" value="F:DNA binding"/>
    <property type="evidence" value="ECO:0007669"/>
    <property type="project" value="UniProtKB-KW"/>
</dbReference>
<organism evidence="10 11">
    <name type="scientific">Candidatus Roizmanbacteria bacterium GW2011_GWC2_35_12</name>
    <dbReference type="NCBI Taxonomy" id="1618485"/>
    <lineage>
        <taxon>Bacteria</taxon>
        <taxon>Candidatus Roizmaniibacteriota</taxon>
    </lineage>
</organism>
<evidence type="ECO:0000313" key="10">
    <source>
        <dbReference type="EMBL" id="KKP65598.1"/>
    </source>
</evidence>
<accession>A0A0G0B8A8</accession>
<dbReference type="PRINTS" id="PR00418">
    <property type="entry name" value="TPI2FAMILY"/>
</dbReference>
<dbReference type="InterPro" id="IPR000565">
    <property type="entry name" value="Topo_IIA_B"/>
</dbReference>
<comment type="caution">
    <text evidence="10">The sequence shown here is derived from an EMBL/GenBank/DDBJ whole genome shotgun (WGS) entry which is preliminary data.</text>
</comment>
<dbReference type="EC" id="5.6.2.2" evidence="3"/>
<comment type="catalytic activity">
    <reaction evidence="1">
        <text>ATP-dependent breakage, passage and rejoining of double-stranded DNA.</text>
        <dbReference type="EC" id="5.6.2.2"/>
    </reaction>
</comment>
<keyword evidence="7" id="KW-0238">DNA-binding</keyword>
<gene>
    <name evidence="10" type="ORF">UR63_C0049G0001</name>
</gene>
<keyword evidence="4" id="KW-0547">Nucleotide-binding</keyword>
<evidence type="ECO:0000256" key="3">
    <source>
        <dbReference type="ARBA" id="ARBA00012895"/>
    </source>
</evidence>
<keyword evidence="8" id="KW-0413">Isomerase</keyword>
<feature type="domain" description="Toprim" evidence="9">
    <location>
        <begin position="1"/>
        <end position="50"/>
    </location>
</feature>
<name>A0A0G0B8A8_9BACT</name>
<evidence type="ECO:0000256" key="2">
    <source>
        <dbReference type="ARBA" id="ARBA00010708"/>
    </source>
</evidence>
<dbReference type="PROSITE" id="PS50880">
    <property type="entry name" value="TOPRIM"/>
    <property type="match status" value="1"/>
</dbReference>
<keyword evidence="5" id="KW-0067">ATP-binding</keyword>
<evidence type="ECO:0000259" key="9">
    <source>
        <dbReference type="PROSITE" id="PS50880"/>
    </source>
</evidence>
<comment type="similarity">
    <text evidence="2">Belongs to the type II topoisomerase GyrB family.</text>
</comment>
<evidence type="ECO:0000256" key="6">
    <source>
        <dbReference type="ARBA" id="ARBA00023029"/>
    </source>
</evidence>
<dbReference type="AlphaFoldDB" id="A0A0G0B8A8"/>
<dbReference type="PANTHER" id="PTHR45866">
    <property type="entry name" value="DNA GYRASE/TOPOISOMERASE SUBUNIT B"/>
    <property type="match status" value="1"/>
</dbReference>
<evidence type="ECO:0000256" key="5">
    <source>
        <dbReference type="ARBA" id="ARBA00022840"/>
    </source>
</evidence>
<dbReference type="InterPro" id="IPR013759">
    <property type="entry name" value="Topo_IIA_B_C"/>
</dbReference>
<dbReference type="Pfam" id="PF01751">
    <property type="entry name" value="Toprim"/>
    <property type="match status" value="1"/>
</dbReference>
<dbReference type="InterPro" id="IPR006171">
    <property type="entry name" value="TOPRIM_dom"/>
</dbReference>
<dbReference type="Gene3D" id="3.40.50.670">
    <property type="match status" value="1"/>
</dbReference>